<dbReference type="GO" id="GO:0000976">
    <property type="term" value="F:transcription cis-regulatory region binding"/>
    <property type="evidence" value="ECO:0007669"/>
    <property type="project" value="TreeGrafter"/>
</dbReference>
<dbReference type="PATRIC" id="fig|1308866.3.peg.2497"/>
<dbReference type="InterPro" id="IPR001761">
    <property type="entry name" value="Peripla_BP/Lac1_sug-bd_dom"/>
</dbReference>
<dbReference type="InterPro" id="IPR001387">
    <property type="entry name" value="Cro/C1-type_HTH"/>
</dbReference>
<dbReference type="AlphaFoldDB" id="N4W7C1"/>
<dbReference type="Pfam" id="PF00532">
    <property type="entry name" value="Peripla_BP_1"/>
    <property type="match status" value="1"/>
</dbReference>
<evidence type="ECO:0000256" key="4">
    <source>
        <dbReference type="ARBA" id="ARBA00023163"/>
    </source>
</evidence>
<sequence>MKITMKEIAKEAGVSVTTVSHIINGTKRMTDHTYNRVMDVVNKYNYIPNYSAKNLRNNSTKTAGLIVPSFPDSFVTKYTNSIALRAREMGYNLLFVNSNEDTDYEEETLKLFSSQMVDGVILAPAAKYSQPSPYDVTDIIESLPIVLISRYHDAFTNSPIIKQDDFQAGFDAGNHLLMHGHQRVGIIYAVQDISPTVDRIKGFRHALQQRGIQLEEEQIVNGEATTKGGEKAVRRLLHDQPDITGLFILNDSMSVGVISGLKEMEISIPDDVALIGFGDFPSASIIDPPITTIGLSPETMGQTAFDLLLNKISNKDYHNKVEVPTHLIQRKSCGC</sequence>
<dbReference type="EMBL" id="APML01000057">
    <property type="protein sequence ID" value="ENH96143.1"/>
    <property type="molecule type" value="Genomic_DNA"/>
</dbReference>
<dbReference type="Proteomes" id="UP000012283">
    <property type="component" value="Unassembled WGS sequence"/>
</dbReference>
<keyword evidence="2" id="KW-0805">Transcription regulation</keyword>
<dbReference type="InterPro" id="IPR028082">
    <property type="entry name" value="Peripla_BP_I"/>
</dbReference>
<dbReference type="OrthoDB" id="9796186at2"/>
<evidence type="ECO:0000313" key="7">
    <source>
        <dbReference type="EMBL" id="ENH96143.1"/>
    </source>
</evidence>
<evidence type="ECO:0000259" key="6">
    <source>
        <dbReference type="PROSITE" id="PS50943"/>
    </source>
</evidence>
<keyword evidence="8" id="KW-1185">Reference proteome</keyword>
<dbReference type="PANTHER" id="PTHR30146">
    <property type="entry name" value="LACI-RELATED TRANSCRIPTIONAL REPRESSOR"/>
    <property type="match status" value="1"/>
</dbReference>
<dbReference type="CDD" id="cd06267">
    <property type="entry name" value="PBP1_LacI_sugar_binding-like"/>
    <property type="match status" value="1"/>
</dbReference>
<comment type="caution">
    <text evidence="7">The sequence shown here is derived from an EMBL/GenBank/DDBJ whole genome shotgun (WGS) entry which is preliminary data.</text>
</comment>
<feature type="domain" description="HTH lacI-type" evidence="5">
    <location>
        <begin position="3"/>
        <end position="57"/>
    </location>
</feature>
<dbReference type="PRINTS" id="PR00036">
    <property type="entry name" value="HTHLACI"/>
</dbReference>
<proteinExistence type="predicted"/>
<evidence type="ECO:0000256" key="1">
    <source>
        <dbReference type="ARBA" id="ARBA00022491"/>
    </source>
</evidence>
<dbReference type="SUPFAM" id="SSF53822">
    <property type="entry name" value="Periplasmic binding protein-like I"/>
    <property type="match status" value="1"/>
</dbReference>
<dbReference type="SUPFAM" id="SSF47413">
    <property type="entry name" value="lambda repressor-like DNA-binding domains"/>
    <property type="match status" value="1"/>
</dbReference>
<protein>
    <submittedName>
        <fullName evidence="7">LacI family transcriptional regulator</fullName>
    </submittedName>
</protein>
<dbReference type="eggNOG" id="COG1609">
    <property type="taxonomic scope" value="Bacteria"/>
</dbReference>
<evidence type="ECO:0000259" key="5">
    <source>
        <dbReference type="PROSITE" id="PS50932"/>
    </source>
</evidence>
<dbReference type="InterPro" id="IPR010982">
    <property type="entry name" value="Lambda_DNA-bd_dom_sf"/>
</dbReference>
<gene>
    <name evidence="7" type="ORF">J416_12352</name>
</gene>
<dbReference type="Gene3D" id="3.40.50.2300">
    <property type="match status" value="2"/>
</dbReference>
<dbReference type="PROSITE" id="PS50943">
    <property type="entry name" value="HTH_CROC1"/>
    <property type="match status" value="1"/>
</dbReference>
<dbReference type="SMART" id="SM00354">
    <property type="entry name" value="HTH_LACI"/>
    <property type="match status" value="1"/>
</dbReference>
<keyword evidence="4" id="KW-0804">Transcription</keyword>
<evidence type="ECO:0000256" key="3">
    <source>
        <dbReference type="ARBA" id="ARBA00023125"/>
    </source>
</evidence>
<feature type="domain" description="HTH cro/C1-type" evidence="6">
    <location>
        <begin position="2"/>
        <end position="25"/>
    </location>
</feature>
<evidence type="ECO:0000313" key="8">
    <source>
        <dbReference type="Proteomes" id="UP000012283"/>
    </source>
</evidence>
<accession>N4W7C1</accession>
<dbReference type="RefSeq" id="WP_003472276.1">
    <property type="nucleotide sequence ID" value="NZ_APML01000057.1"/>
</dbReference>
<dbReference type="Pfam" id="PF00356">
    <property type="entry name" value="LacI"/>
    <property type="match status" value="1"/>
</dbReference>
<dbReference type="PANTHER" id="PTHR30146:SF148">
    <property type="entry name" value="HTH-TYPE TRANSCRIPTIONAL REPRESSOR PURR-RELATED"/>
    <property type="match status" value="1"/>
</dbReference>
<name>N4W7C1_9BACI</name>
<keyword evidence="3" id="KW-0238">DNA-binding</keyword>
<dbReference type="InterPro" id="IPR000843">
    <property type="entry name" value="HTH_LacI"/>
</dbReference>
<dbReference type="PROSITE" id="PS00356">
    <property type="entry name" value="HTH_LACI_1"/>
    <property type="match status" value="1"/>
</dbReference>
<dbReference type="Gene3D" id="1.10.260.40">
    <property type="entry name" value="lambda repressor-like DNA-binding domains"/>
    <property type="match status" value="1"/>
</dbReference>
<evidence type="ECO:0000256" key="2">
    <source>
        <dbReference type="ARBA" id="ARBA00023015"/>
    </source>
</evidence>
<organism evidence="7 8">
    <name type="scientific">Gracilibacillus halophilus YIM-C55.5</name>
    <dbReference type="NCBI Taxonomy" id="1308866"/>
    <lineage>
        <taxon>Bacteria</taxon>
        <taxon>Bacillati</taxon>
        <taxon>Bacillota</taxon>
        <taxon>Bacilli</taxon>
        <taxon>Bacillales</taxon>
        <taxon>Bacillaceae</taxon>
        <taxon>Gracilibacillus</taxon>
    </lineage>
</organism>
<dbReference type="GO" id="GO:0003700">
    <property type="term" value="F:DNA-binding transcription factor activity"/>
    <property type="evidence" value="ECO:0007669"/>
    <property type="project" value="TreeGrafter"/>
</dbReference>
<dbReference type="PROSITE" id="PS50932">
    <property type="entry name" value="HTH_LACI_2"/>
    <property type="match status" value="1"/>
</dbReference>
<dbReference type="CDD" id="cd01392">
    <property type="entry name" value="HTH_LacI"/>
    <property type="match status" value="1"/>
</dbReference>
<dbReference type="STRING" id="1308866.J416_12352"/>
<keyword evidence="1" id="KW-0678">Repressor</keyword>
<reference evidence="7 8" key="1">
    <citation type="submission" date="2013-03" db="EMBL/GenBank/DDBJ databases">
        <title>Draft genome sequence of Gracibacillus halophilus YIM-C55.5, a moderately halophilic and thermophilic organism from the Xiaochaidamu salt lake.</title>
        <authorList>
            <person name="Sugumar T."/>
            <person name="Polireddy D.R."/>
            <person name="Antony A."/>
            <person name="Madhava Y.R."/>
            <person name="Sivakumar N."/>
        </authorList>
    </citation>
    <scope>NUCLEOTIDE SEQUENCE [LARGE SCALE GENOMIC DNA]</scope>
    <source>
        <strain evidence="7 8">YIM-C55.5</strain>
    </source>
</reference>